<feature type="domain" description="Zn(2)-C6 fungal-type" evidence="9">
    <location>
        <begin position="27"/>
        <end position="57"/>
    </location>
</feature>
<dbReference type="PROSITE" id="PS00463">
    <property type="entry name" value="ZN2_CY6_FUNGAL_1"/>
    <property type="match status" value="1"/>
</dbReference>
<feature type="region of interest" description="Disordered" evidence="8">
    <location>
        <begin position="91"/>
        <end position="129"/>
    </location>
</feature>
<dbReference type="EMBL" id="CAWUHC010000059">
    <property type="protein sequence ID" value="CAK7226350.1"/>
    <property type="molecule type" value="Genomic_DNA"/>
</dbReference>
<dbReference type="Pfam" id="PF00172">
    <property type="entry name" value="Zn_clus"/>
    <property type="match status" value="1"/>
</dbReference>
<evidence type="ECO:0000256" key="5">
    <source>
        <dbReference type="ARBA" id="ARBA00023125"/>
    </source>
</evidence>
<dbReference type="InterPro" id="IPR052202">
    <property type="entry name" value="Yeast_MetPath_Reg"/>
</dbReference>
<keyword evidence="4" id="KW-0805">Transcription regulation</keyword>
<dbReference type="CDD" id="cd12148">
    <property type="entry name" value="fungal_TF_MHR"/>
    <property type="match status" value="1"/>
</dbReference>
<feature type="compositionally biased region" description="Low complexity" evidence="8">
    <location>
        <begin position="108"/>
        <end position="127"/>
    </location>
</feature>
<dbReference type="Proteomes" id="UP001642406">
    <property type="component" value="Unassembled WGS sequence"/>
</dbReference>
<organism evidence="10 11">
    <name type="scientific">Sporothrix bragantina</name>
    <dbReference type="NCBI Taxonomy" id="671064"/>
    <lineage>
        <taxon>Eukaryota</taxon>
        <taxon>Fungi</taxon>
        <taxon>Dikarya</taxon>
        <taxon>Ascomycota</taxon>
        <taxon>Pezizomycotina</taxon>
        <taxon>Sordariomycetes</taxon>
        <taxon>Sordariomycetidae</taxon>
        <taxon>Ophiostomatales</taxon>
        <taxon>Ophiostomataceae</taxon>
        <taxon>Sporothrix</taxon>
    </lineage>
</organism>
<evidence type="ECO:0000256" key="6">
    <source>
        <dbReference type="ARBA" id="ARBA00023163"/>
    </source>
</evidence>
<dbReference type="InterPro" id="IPR007219">
    <property type="entry name" value="XnlR_reg_dom"/>
</dbReference>
<dbReference type="CDD" id="cd00067">
    <property type="entry name" value="GAL4"/>
    <property type="match status" value="1"/>
</dbReference>
<evidence type="ECO:0000256" key="4">
    <source>
        <dbReference type="ARBA" id="ARBA00023015"/>
    </source>
</evidence>
<dbReference type="SUPFAM" id="SSF57701">
    <property type="entry name" value="Zn2/Cys6 DNA-binding domain"/>
    <property type="match status" value="1"/>
</dbReference>
<evidence type="ECO:0000256" key="3">
    <source>
        <dbReference type="ARBA" id="ARBA00022833"/>
    </source>
</evidence>
<dbReference type="PROSITE" id="PS50048">
    <property type="entry name" value="ZN2_CY6_FUNGAL_2"/>
    <property type="match status" value="1"/>
</dbReference>
<dbReference type="PANTHER" id="PTHR47782">
    <property type="entry name" value="ZN(II)2CYS6 TRANSCRIPTION FACTOR (EUROFUNG)-RELATED"/>
    <property type="match status" value="1"/>
</dbReference>
<evidence type="ECO:0000256" key="7">
    <source>
        <dbReference type="ARBA" id="ARBA00023242"/>
    </source>
</evidence>
<dbReference type="InterPro" id="IPR001138">
    <property type="entry name" value="Zn2Cys6_DnaBD"/>
</dbReference>
<gene>
    <name evidence="10" type="ORF">SBRCBS47491_006201</name>
</gene>
<comment type="caution">
    <text evidence="10">The sequence shown here is derived from an EMBL/GenBank/DDBJ whole genome shotgun (WGS) entry which is preliminary data.</text>
</comment>
<dbReference type="SMART" id="SM00906">
    <property type="entry name" value="Fungal_trans"/>
    <property type="match status" value="1"/>
</dbReference>
<keyword evidence="3" id="KW-0862">Zinc</keyword>
<proteinExistence type="predicted"/>
<keyword evidence="11" id="KW-1185">Reference proteome</keyword>
<dbReference type="SMART" id="SM00066">
    <property type="entry name" value="GAL4"/>
    <property type="match status" value="1"/>
</dbReference>
<comment type="subcellular location">
    <subcellularLocation>
        <location evidence="1">Nucleus</location>
    </subcellularLocation>
</comment>
<evidence type="ECO:0000256" key="8">
    <source>
        <dbReference type="SAM" id="MobiDB-lite"/>
    </source>
</evidence>
<keyword evidence="7" id="KW-0539">Nucleus</keyword>
<evidence type="ECO:0000259" key="9">
    <source>
        <dbReference type="PROSITE" id="PS50048"/>
    </source>
</evidence>
<evidence type="ECO:0000313" key="11">
    <source>
        <dbReference type="Proteomes" id="UP001642406"/>
    </source>
</evidence>
<dbReference type="InterPro" id="IPR036864">
    <property type="entry name" value="Zn2-C6_fun-type_DNA-bd_sf"/>
</dbReference>
<keyword evidence="2" id="KW-0479">Metal-binding</keyword>
<keyword evidence="6" id="KW-0804">Transcription</keyword>
<dbReference type="Pfam" id="PF04082">
    <property type="entry name" value="Fungal_trans"/>
    <property type="match status" value="1"/>
</dbReference>
<reference evidence="10 11" key="1">
    <citation type="submission" date="2024-01" db="EMBL/GenBank/DDBJ databases">
        <authorList>
            <person name="Allen C."/>
            <person name="Tagirdzhanova G."/>
        </authorList>
    </citation>
    <scope>NUCLEOTIDE SEQUENCE [LARGE SCALE GENOMIC DNA]</scope>
</reference>
<dbReference type="PANTHER" id="PTHR47782:SF12">
    <property type="entry name" value="ZN(II)2CYS6 TRANSCRIPTION FACTOR (EUROFUNG)"/>
    <property type="match status" value="1"/>
</dbReference>
<evidence type="ECO:0000256" key="1">
    <source>
        <dbReference type="ARBA" id="ARBA00004123"/>
    </source>
</evidence>
<keyword evidence="5" id="KW-0238">DNA-binding</keyword>
<dbReference type="Gene3D" id="4.10.240.10">
    <property type="entry name" value="Zn(2)-C6 fungal-type DNA-binding domain"/>
    <property type="match status" value="1"/>
</dbReference>
<evidence type="ECO:0000313" key="10">
    <source>
        <dbReference type="EMBL" id="CAK7226350.1"/>
    </source>
</evidence>
<name>A0ABP0C3U6_9PEZI</name>
<protein>
    <recommendedName>
        <fullName evidence="9">Zn(2)-C6 fungal-type domain-containing protein</fullName>
    </recommendedName>
</protein>
<evidence type="ECO:0000256" key="2">
    <source>
        <dbReference type="ARBA" id="ARBA00022723"/>
    </source>
</evidence>
<accession>A0ABP0C3U6</accession>
<sequence>MEPERDVYAREYPEERPAKRRHRSAVACRRCKSRKQKCDNEFPSCSNCVCAGESCAYGNNQMYPAEYVRSLESQIAQLKGAMGSMAARELDTAGDQQNSAGNEQGRHSPPNSTNVNSTNVNSTNISPGDVVDKELEPCLEAGVGFVALSPNSYLGTSSGFPLAKLVKSTINAPSMSETAPFRRGTTGRADINTDILMSSLSAPERHQDLSTAVAQADMPSDEIADKLIEAYFFRVHPKHAFLSRRRVAALNKNRANLRPAHQSPGHRGPDRLDYVIMHLVYAIGARYLQLANDHDCPNPEAHHAAALGDIDAILNVQSLENLEAMLLLSIYQLRSPTGPGIWWMIGTTMRHCLDCGLHRKSNSSPPLLDQRRKRIFWTAYMLERSVARTVGRPCAVADWEIDVELPANIDDGLETDDEVRDALVASAANPHQITALTAAIHITKMQQLESRIARSVCRVDKPLRSMDDPKITKLRQALEAWKANIPRVQIEDASPYTSAVYHMAQYHKALLLLFLPFLPSLTPAHTAFREVTYSAGQICQLYKRHHENQSYISYSLLALHATFVAGLVLVYCFCLDPSIFDVHFSSDIRACSTLLYTISERWTAARKVRSAFESLVAATIESHNPGHPGRGADITTTTSAVTAQPAAGPVLPPSNAETERGLGANLDTSMWDSFESVLEDYQINTETWMQDSIFLAMDEFPPDSFYMGV</sequence>